<keyword evidence="3" id="KW-1185">Reference proteome</keyword>
<organism evidence="2 3">
    <name type="scientific">Plakobranchus ocellatus</name>
    <dbReference type="NCBI Taxonomy" id="259542"/>
    <lineage>
        <taxon>Eukaryota</taxon>
        <taxon>Metazoa</taxon>
        <taxon>Spiralia</taxon>
        <taxon>Lophotrochozoa</taxon>
        <taxon>Mollusca</taxon>
        <taxon>Gastropoda</taxon>
        <taxon>Heterobranchia</taxon>
        <taxon>Euthyneura</taxon>
        <taxon>Panpulmonata</taxon>
        <taxon>Sacoglossa</taxon>
        <taxon>Placobranchoidea</taxon>
        <taxon>Plakobranchidae</taxon>
        <taxon>Plakobranchus</taxon>
    </lineage>
</organism>
<name>A0AAV4AT39_9GAST</name>
<dbReference type="EMBL" id="BLXT01004185">
    <property type="protein sequence ID" value="GFO10475.1"/>
    <property type="molecule type" value="Genomic_DNA"/>
</dbReference>
<dbReference type="Proteomes" id="UP000735302">
    <property type="component" value="Unassembled WGS sequence"/>
</dbReference>
<dbReference type="AlphaFoldDB" id="A0AAV4AT39"/>
<feature type="region of interest" description="Disordered" evidence="1">
    <location>
        <begin position="241"/>
        <end position="261"/>
    </location>
</feature>
<comment type="caution">
    <text evidence="2">The sequence shown here is derived from an EMBL/GenBank/DDBJ whole genome shotgun (WGS) entry which is preliminary data.</text>
</comment>
<evidence type="ECO:0000313" key="2">
    <source>
        <dbReference type="EMBL" id="GFO10475.1"/>
    </source>
</evidence>
<protein>
    <submittedName>
        <fullName evidence="2">Uncharacterized protein</fullName>
    </submittedName>
</protein>
<reference evidence="2 3" key="1">
    <citation type="journal article" date="2021" name="Elife">
        <title>Chloroplast acquisition without the gene transfer in kleptoplastic sea slugs, Plakobranchus ocellatus.</title>
        <authorList>
            <person name="Maeda T."/>
            <person name="Takahashi S."/>
            <person name="Yoshida T."/>
            <person name="Shimamura S."/>
            <person name="Takaki Y."/>
            <person name="Nagai Y."/>
            <person name="Toyoda A."/>
            <person name="Suzuki Y."/>
            <person name="Arimoto A."/>
            <person name="Ishii H."/>
            <person name="Satoh N."/>
            <person name="Nishiyama T."/>
            <person name="Hasebe M."/>
            <person name="Maruyama T."/>
            <person name="Minagawa J."/>
            <person name="Obokata J."/>
            <person name="Shigenobu S."/>
        </authorList>
    </citation>
    <scope>NUCLEOTIDE SEQUENCE [LARGE SCALE GENOMIC DNA]</scope>
</reference>
<accession>A0AAV4AT39</accession>
<proteinExistence type="predicted"/>
<evidence type="ECO:0000256" key="1">
    <source>
        <dbReference type="SAM" id="MobiDB-lite"/>
    </source>
</evidence>
<feature type="compositionally biased region" description="Polar residues" evidence="1">
    <location>
        <begin position="273"/>
        <end position="289"/>
    </location>
</feature>
<sequence>MDQSVIHHPLEGLTQAARERNRPIVGRIKRILPRFWNWNHRSLPPRWGDVPGGPNVIKEFKNSMQAGFRKERRDCSQLLCLVVQLSPDHQVTTTKFGDLDGLVTRIDFNSLWILKGDLSATFADPFELITINFFNSDQPAKGDMFFKEGRSSAFLLLATEAAPRVASVQGFFATSGSGEGSGIFFCLVMRKVRHGAQPGGHVARHSSAVSGLPWSYTPRRGCGTSTGIDPSPIQRKLTSRLGSVGQRCPPVSGEGSGQRGVLMSDSHYCRAVTTSTSRIHPSPHTGRTSRQTRRPHCGGGPLNYS</sequence>
<gene>
    <name evidence="2" type="ORF">PoB_003698000</name>
</gene>
<feature type="region of interest" description="Disordered" evidence="1">
    <location>
        <begin position="273"/>
        <end position="305"/>
    </location>
</feature>
<evidence type="ECO:0000313" key="3">
    <source>
        <dbReference type="Proteomes" id="UP000735302"/>
    </source>
</evidence>